<sequence>MRSFTDQEGATWDAAIERESYGAYRLIFARRSGHELRHLLLEASTFDDARSELDGLSEPALRERLARAEPWAV</sequence>
<evidence type="ECO:0000313" key="2">
    <source>
        <dbReference type="Proteomes" id="UP000218899"/>
    </source>
</evidence>
<gene>
    <name evidence="1" type="ORF">SVA_1384</name>
</gene>
<dbReference type="Proteomes" id="UP000218899">
    <property type="component" value="Chromosome"/>
</dbReference>
<dbReference type="KEGG" id="sva:SVA_1384"/>
<evidence type="ECO:0000313" key="1">
    <source>
        <dbReference type="EMBL" id="BAU47949.1"/>
    </source>
</evidence>
<dbReference type="OrthoDB" id="5959235at2"/>
<proteinExistence type="predicted"/>
<dbReference type="EMBL" id="AP014936">
    <property type="protein sequence ID" value="BAU47949.1"/>
    <property type="molecule type" value="Genomic_DNA"/>
</dbReference>
<reference evidence="1 2" key="1">
    <citation type="submission" date="2015-08" db="EMBL/GenBank/DDBJ databases">
        <title>Complete genome sequence of Sulfurifustis variabilis.</title>
        <authorList>
            <person name="Miura A."/>
            <person name="Kojima H."/>
            <person name="Fukui M."/>
        </authorList>
    </citation>
    <scope>NUCLEOTIDE SEQUENCE [LARGE SCALE GENOMIC DNA]</scope>
    <source>
        <strain evidence="2">skN76</strain>
    </source>
</reference>
<dbReference type="AlphaFoldDB" id="A0A1B4V319"/>
<organism evidence="1 2">
    <name type="scientific">Sulfurifustis variabilis</name>
    <dbReference type="NCBI Taxonomy" id="1675686"/>
    <lineage>
        <taxon>Bacteria</taxon>
        <taxon>Pseudomonadati</taxon>
        <taxon>Pseudomonadota</taxon>
        <taxon>Gammaproteobacteria</taxon>
        <taxon>Acidiferrobacterales</taxon>
        <taxon>Acidiferrobacteraceae</taxon>
        <taxon>Sulfurifustis</taxon>
    </lineage>
</organism>
<protein>
    <submittedName>
        <fullName evidence="1">Uncharacterized protein</fullName>
    </submittedName>
</protein>
<keyword evidence="2" id="KW-1185">Reference proteome</keyword>
<dbReference type="RefSeq" id="WP_096460507.1">
    <property type="nucleotide sequence ID" value="NZ_AP014936.1"/>
</dbReference>
<accession>A0A1B4V319</accession>
<name>A0A1B4V319_9GAMM</name>